<feature type="compositionally biased region" description="Polar residues" evidence="1">
    <location>
        <begin position="140"/>
        <end position="155"/>
    </location>
</feature>
<accession>H8ZG09</accession>
<feature type="compositionally biased region" description="Polar residues" evidence="1">
    <location>
        <begin position="377"/>
        <end position="393"/>
    </location>
</feature>
<gene>
    <name evidence="2" type="ORF">NERG_02530</name>
</gene>
<proteinExistence type="predicted"/>
<feature type="compositionally biased region" description="Basic and acidic residues" evidence="1">
    <location>
        <begin position="283"/>
        <end position="306"/>
    </location>
</feature>
<name>H8ZG09_NEMA1</name>
<dbReference type="HOGENOM" id="CLU_051045_0_0_1"/>
<dbReference type="AlphaFoldDB" id="H8ZG09"/>
<feature type="region of interest" description="Disordered" evidence="1">
    <location>
        <begin position="118"/>
        <end position="393"/>
    </location>
</feature>
<evidence type="ECO:0000256" key="1">
    <source>
        <dbReference type="SAM" id="MobiDB-lite"/>
    </source>
</evidence>
<protein>
    <submittedName>
        <fullName evidence="2">Uncharacterized protein</fullName>
    </submittedName>
</protein>
<sequence>MGKTFRKAKTSNKNYQFKEHKNPMAKPVQSIKLPGSPSMRSERDTSRTSIRTGVPPIGTMGRVTTRPIEEITLDNAQNDQEVKLALGVINKSINKIKEAQKTKKYKTWTAEDADYTLPIDPSKQTAEFSDASEEEEMPTKMNSLSEQSLGSTRSSGWKDFPTKDMPVVAPSGEKSVHKSLQSMSLNKSESTRASGWKDFPTKTMPVVSPSGAKPASSSFGAKPASSSFGAKPASSFGAKPASSSFGARPASSSFGARPASSSFGAKPADRSLQSTGRQPLFSKTEKQQAREKIKKELLGYAEKDSENPPIRKMLTTPAHLRHGRRQYAAAPLSKTRSEQLPPKKFGEQAQNRMQSTDKSKPQQTYKSKDVTGYSKVDPNTNREPPTSAYSRPH</sequence>
<reference evidence="2" key="1">
    <citation type="submission" date="2011-03" db="EMBL/GenBank/DDBJ databases">
        <title>The Genome Sequence of Nematocida sp1 strain ERTm2.</title>
        <authorList>
            <consortium name="The Broad Institute Genome Sequencing Platform"/>
            <consortium name="The Broad Institute Genome Sequencing Center for Infectious Disease"/>
            <person name="Cuomo C."/>
            <person name="Troemel E."/>
            <person name="Young S.K."/>
            <person name="Zeng Q."/>
            <person name="Gargeya S."/>
            <person name="Fitzgerald M."/>
            <person name="Haas B."/>
            <person name="Abouelleil A."/>
            <person name="Alvarado L."/>
            <person name="Arachchi H.M."/>
            <person name="Berlin A."/>
            <person name="Brown A."/>
            <person name="Chapman S.B."/>
            <person name="Chen Z."/>
            <person name="Dunbar C."/>
            <person name="Freedman E."/>
            <person name="Gearin G."/>
            <person name="Gellesch M."/>
            <person name="Goldberg J."/>
            <person name="Griggs A."/>
            <person name="Gujja S."/>
            <person name="Heilman E.R."/>
            <person name="Heiman D."/>
            <person name="Howarth C."/>
            <person name="Larson L."/>
            <person name="Lui A."/>
            <person name="MacDonald P.J.P."/>
            <person name="Mehta T."/>
            <person name="Montmayeur A."/>
            <person name="Murphy C."/>
            <person name="Neiman D."/>
            <person name="Pearson M."/>
            <person name="Priest M."/>
            <person name="Roberts A."/>
            <person name="Saif S."/>
            <person name="Shea T."/>
            <person name="Shenoy N."/>
            <person name="Sisk P."/>
            <person name="Stolte C."/>
            <person name="Sykes S."/>
            <person name="White J."/>
            <person name="Yandava C."/>
            <person name="Wortman J."/>
            <person name="Nusbaum C."/>
            <person name="Birren B."/>
        </authorList>
    </citation>
    <scope>NUCLEOTIDE SEQUENCE</scope>
    <source>
        <strain evidence="2">ERTm2</strain>
    </source>
</reference>
<dbReference type="Proteomes" id="UP000005622">
    <property type="component" value="Unassembled WGS sequence"/>
</dbReference>
<feature type="region of interest" description="Disordered" evidence="1">
    <location>
        <begin position="1"/>
        <end position="63"/>
    </location>
</feature>
<feature type="compositionally biased region" description="Low complexity" evidence="1">
    <location>
        <begin position="208"/>
        <end position="265"/>
    </location>
</feature>
<feature type="compositionally biased region" description="Basic residues" evidence="1">
    <location>
        <begin position="1"/>
        <end position="10"/>
    </location>
</feature>
<dbReference type="EMBL" id="JH604642">
    <property type="protein sequence ID" value="EHY64453.1"/>
    <property type="molecule type" value="Genomic_DNA"/>
</dbReference>
<evidence type="ECO:0000313" key="2">
    <source>
        <dbReference type="EMBL" id="EHY64453.1"/>
    </source>
</evidence>
<feature type="compositionally biased region" description="Polar residues" evidence="1">
    <location>
        <begin position="178"/>
        <end position="193"/>
    </location>
</feature>
<organism evidence="2">
    <name type="scientific">Nematocida ausubeli (strain ATCC PRA-371 / ERTm2)</name>
    <name type="common">Nematode killer fungus</name>
    <dbReference type="NCBI Taxonomy" id="1913371"/>
    <lineage>
        <taxon>Eukaryota</taxon>
        <taxon>Fungi</taxon>
        <taxon>Fungi incertae sedis</taxon>
        <taxon>Microsporidia</taxon>
        <taxon>Nematocida</taxon>
    </lineage>
</organism>